<keyword evidence="2" id="KW-0732">Signal</keyword>
<protein>
    <submittedName>
        <fullName evidence="4">Prolyl oligopeptidase family serine peptidase</fullName>
    </submittedName>
</protein>
<feature type="signal peptide" evidence="2">
    <location>
        <begin position="1"/>
        <end position="18"/>
    </location>
</feature>
<keyword evidence="5" id="KW-1185">Reference proteome</keyword>
<keyword evidence="1" id="KW-0378">Hydrolase</keyword>
<dbReference type="InterPro" id="IPR029058">
    <property type="entry name" value="AB_hydrolase_fold"/>
</dbReference>
<dbReference type="Proteomes" id="UP001358324">
    <property type="component" value="Unassembled WGS sequence"/>
</dbReference>
<gene>
    <name evidence="4" type="ORF">V3391_14460</name>
</gene>
<dbReference type="Pfam" id="PF00326">
    <property type="entry name" value="Peptidase_S9"/>
    <property type="match status" value="1"/>
</dbReference>
<dbReference type="EMBL" id="JAZHBM010000003">
    <property type="protein sequence ID" value="MEF3083413.1"/>
    <property type="molecule type" value="Genomic_DNA"/>
</dbReference>
<feature type="domain" description="Peptidase S9 prolyl oligopeptidase catalytic" evidence="3">
    <location>
        <begin position="434"/>
        <end position="642"/>
    </location>
</feature>
<dbReference type="SUPFAM" id="SSF82171">
    <property type="entry name" value="DPP6 N-terminal domain-like"/>
    <property type="match status" value="1"/>
</dbReference>
<dbReference type="PANTHER" id="PTHR42776">
    <property type="entry name" value="SERINE PEPTIDASE S9 FAMILY MEMBER"/>
    <property type="match status" value="1"/>
</dbReference>
<comment type="caution">
    <text evidence="4">The sequence shown here is derived from an EMBL/GenBank/DDBJ whole genome shotgun (WGS) entry which is preliminary data.</text>
</comment>
<proteinExistence type="predicted"/>
<evidence type="ECO:0000313" key="5">
    <source>
        <dbReference type="Proteomes" id="UP001358324"/>
    </source>
</evidence>
<sequence>MRRVWAVLLCIVPVVVWAQPSAVDLAPYLRQPQFQSVKISPDGDYYAVITALEDRTALAVVRASDNVPTAKVVGKRDSVVEDFWWANDERIVVALASKRGSRDEPSSIGELHAVNADGSHPRLLASPFGARGPLDTTVQLLLEPSVYLFDTLPGDSRKVLVSAVPQISAPNVRVERLDIYTGRRDTVAMVPVRRAKFLADAQGRVRFASGANADNVQKLFYREDDGSPWRQIDASASAGRNTYALGFSEDGRVAYLQIEQPDGPDAIVAWDPVTDRYTELLRDAKVDPYGILYALDGRTPIGASFMTDRVRNRFFDNAHPTARLYRSLEPAFDGDAIRITSTSGDGRLALVSLWSDRNSGDYFLFDTVAKTGSRIFAQREWLHPADMLASREVAFAARDGRQIHGYLTVPRDTTGPAPLVVLPHGGPFGVFDQWGFDEDSQVLAAAGYAVLRVNYRGSGNYGRAHLDAGAQEWGGAMQDDLTDATRWTVETGIAQADRICIYGASYGAYAALMGAAREPDLYKCAVGYVGVYDLGMVHRDQSASRSGRTWAGEWMGARNTLAARSPTTLADRIRIPVLLAAGGQDLRAPLAHSQRMERALKRNGVPVETLYYPNEGHGFYTEPHRREFYTRLLEFLSTHLGGAVAKQAAHRDAGR</sequence>
<accession>A0ABU7WHF7</accession>
<evidence type="ECO:0000259" key="3">
    <source>
        <dbReference type="Pfam" id="PF00326"/>
    </source>
</evidence>
<evidence type="ECO:0000313" key="4">
    <source>
        <dbReference type="EMBL" id="MEF3083413.1"/>
    </source>
</evidence>
<dbReference type="RefSeq" id="WP_332079148.1">
    <property type="nucleotide sequence ID" value="NZ_JAZHBM010000003.1"/>
</dbReference>
<dbReference type="PANTHER" id="PTHR42776:SF27">
    <property type="entry name" value="DIPEPTIDYL PEPTIDASE FAMILY MEMBER 6"/>
    <property type="match status" value="1"/>
</dbReference>
<dbReference type="SUPFAM" id="SSF53474">
    <property type="entry name" value="alpha/beta-Hydrolases"/>
    <property type="match status" value="1"/>
</dbReference>
<name>A0ABU7WHF7_9GAMM</name>
<reference evidence="4 5" key="1">
    <citation type="submission" date="2024-01" db="EMBL/GenBank/DDBJ databases">
        <title>Novel species of the genus Luteimonas isolated from rivers.</title>
        <authorList>
            <person name="Lu H."/>
        </authorList>
    </citation>
    <scope>NUCLEOTIDE SEQUENCE [LARGE SCALE GENOMIC DNA]</scope>
    <source>
        <strain evidence="4 5">SMYT11W</strain>
    </source>
</reference>
<dbReference type="InterPro" id="IPR001375">
    <property type="entry name" value="Peptidase_S9_cat"/>
</dbReference>
<evidence type="ECO:0000256" key="1">
    <source>
        <dbReference type="ARBA" id="ARBA00022801"/>
    </source>
</evidence>
<feature type="chain" id="PRO_5046984924" evidence="2">
    <location>
        <begin position="19"/>
        <end position="655"/>
    </location>
</feature>
<dbReference type="Gene3D" id="3.40.50.1820">
    <property type="entry name" value="alpha/beta hydrolase"/>
    <property type="match status" value="1"/>
</dbReference>
<evidence type="ECO:0000256" key="2">
    <source>
        <dbReference type="SAM" id="SignalP"/>
    </source>
</evidence>
<organism evidence="4 5">
    <name type="scientific">Luteimonas flava</name>
    <dbReference type="NCBI Taxonomy" id="3115822"/>
    <lineage>
        <taxon>Bacteria</taxon>
        <taxon>Pseudomonadati</taxon>
        <taxon>Pseudomonadota</taxon>
        <taxon>Gammaproteobacteria</taxon>
        <taxon>Lysobacterales</taxon>
        <taxon>Lysobacteraceae</taxon>
        <taxon>Luteimonas</taxon>
    </lineage>
</organism>